<feature type="compositionally biased region" description="Basic and acidic residues" evidence="1">
    <location>
        <begin position="189"/>
        <end position="202"/>
    </location>
</feature>
<dbReference type="InterPro" id="IPR036866">
    <property type="entry name" value="RibonucZ/Hydroxyglut_hydro"/>
</dbReference>
<organism evidence="3 4">
    <name type="scientific">Thiohalospira halophila DSM 15071</name>
    <dbReference type="NCBI Taxonomy" id="1123397"/>
    <lineage>
        <taxon>Bacteria</taxon>
        <taxon>Pseudomonadati</taxon>
        <taxon>Pseudomonadota</taxon>
        <taxon>Gammaproteobacteria</taxon>
        <taxon>Thiohalospirales</taxon>
        <taxon>Thiohalospiraceae</taxon>
        <taxon>Thiohalospira</taxon>
    </lineage>
</organism>
<gene>
    <name evidence="3" type="ORF">SAMN05660831_00425</name>
</gene>
<proteinExistence type="predicted"/>
<dbReference type="GO" id="GO:0006749">
    <property type="term" value="P:glutathione metabolic process"/>
    <property type="evidence" value="ECO:0007669"/>
    <property type="project" value="TreeGrafter"/>
</dbReference>
<dbReference type="GO" id="GO:0070813">
    <property type="term" value="P:hydrogen sulfide metabolic process"/>
    <property type="evidence" value="ECO:0007669"/>
    <property type="project" value="TreeGrafter"/>
</dbReference>
<dbReference type="InterPro" id="IPR001279">
    <property type="entry name" value="Metallo-B-lactamas"/>
</dbReference>
<dbReference type="AlphaFoldDB" id="A0A1I1NTN2"/>
<evidence type="ECO:0000256" key="1">
    <source>
        <dbReference type="SAM" id="MobiDB-lite"/>
    </source>
</evidence>
<feature type="domain" description="Metallo-beta-lactamase" evidence="2">
    <location>
        <begin position="14"/>
        <end position="172"/>
    </location>
</feature>
<evidence type="ECO:0000313" key="3">
    <source>
        <dbReference type="EMBL" id="SFD00785.1"/>
    </source>
</evidence>
<dbReference type="RefSeq" id="WP_093427089.1">
    <property type="nucleotide sequence ID" value="NZ_FOMJ01000001.1"/>
</dbReference>
<accession>A0A1I1NTN2</accession>
<dbReference type="InterPro" id="IPR051682">
    <property type="entry name" value="Mito_Persulfide_Diox"/>
</dbReference>
<dbReference type="Gene3D" id="3.60.15.10">
    <property type="entry name" value="Ribonuclease Z/Hydroxyacylglutathione hydrolase-like"/>
    <property type="match status" value="1"/>
</dbReference>
<keyword evidence="4" id="KW-1185">Reference proteome</keyword>
<evidence type="ECO:0000313" key="4">
    <source>
        <dbReference type="Proteomes" id="UP000198611"/>
    </source>
</evidence>
<reference evidence="3 4" key="1">
    <citation type="submission" date="2016-10" db="EMBL/GenBank/DDBJ databases">
        <authorList>
            <person name="de Groot N.N."/>
        </authorList>
    </citation>
    <scope>NUCLEOTIDE SEQUENCE [LARGE SCALE GENOMIC DNA]</scope>
    <source>
        <strain evidence="3 4">HL3</strain>
    </source>
</reference>
<dbReference type="OrthoDB" id="9784009at2"/>
<feature type="region of interest" description="Disordered" evidence="1">
    <location>
        <begin position="189"/>
        <end position="209"/>
    </location>
</feature>
<sequence length="228" mass="24918">MIFRQWLDSDNEGERCGYLLADPVTRAAAVIDAHEAIAERCLDEIERLGLELHYAFETRLHIAHRSAAAWIRRETGALVVAHEATGIACADHHAEEGDGFHLGEETLTFLHLSGLCPGASALLWGDRLFTGDSLWPGGTGPMGPGGDLRTLRSNIEDRLFRFADETLVFPGACPDGRRVTTIGEERAGAGEADWPWKSRRGTDNQGLRPDIAAFNRECSQRPHAGPPA</sequence>
<dbReference type="Proteomes" id="UP000198611">
    <property type="component" value="Unassembled WGS sequence"/>
</dbReference>
<dbReference type="EMBL" id="FOMJ01000001">
    <property type="protein sequence ID" value="SFD00785.1"/>
    <property type="molecule type" value="Genomic_DNA"/>
</dbReference>
<dbReference type="SUPFAM" id="SSF56281">
    <property type="entry name" value="Metallo-hydrolase/oxidoreductase"/>
    <property type="match status" value="1"/>
</dbReference>
<evidence type="ECO:0000259" key="2">
    <source>
        <dbReference type="SMART" id="SM00849"/>
    </source>
</evidence>
<dbReference type="PANTHER" id="PTHR43084:SF1">
    <property type="entry name" value="PERSULFIDE DIOXYGENASE ETHE1, MITOCHONDRIAL"/>
    <property type="match status" value="1"/>
</dbReference>
<dbReference type="GO" id="GO:0050313">
    <property type="term" value="F:sulfur dioxygenase activity"/>
    <property type="evidence" value="ECO:0007669"/>
    <property type="project" value="TreeGrafter"/>
</dbReference>
<dbReference type="PANTHER" id="PTHR43084">
    <property type="entry name" value="PERSULFIDE DIOXYGENASE ETHE1"/>
    <property type="match status" value="1"/>
</dbReference>
<protein>
    <submittedName>
        <fullName evidence="3">Glyoxylase, beta-lactamase superfamily II</fullName>
    </submittedName>
</protein>
<dbReference type="STRING" id="1123397.SAMN05660831_00425"/>
<name>A0A1I1NTN2_9GAMM</name>
<dbReference type="SMART" id="SM00849">
    <property type="entry name" value="Lactamase_B"/>
    <property type="match status" value="1"/>
</dbReference>